<evidence type="ECO:0000256" key="1">
    <source>
        <dbReference type="ARBA" id="ARBA00023172"/>
    </source>
</evidence>
<comment type="caution">
    <text evidence="3">The sequence shown here is derived from an EMBL/GenBank/DDBJ whole genome shotgun (WGS) entry which is preliminary data.</text>
</comment>
<gene>
    <name evidence="3" type="ORF">BW143_05420</name>
</gene>
<proteinExistence type="predicted"/>
<dbReference type="InterPro" id="IPR013762">
    <property type="entry name" value="Integrase-like_cat_sf"/>
</dbReference>
<evidence type="ECO:0000313" key="4">
    <source>
        <dbReference type="Proteomes" id="UP000187367"/>
    </source>
</evidence>
<dbReference type="Pfam" id="PF00589">
    <property type="entry name" value="Phage_integrase"/>
    <property type="match status" value="1"/>
</dbReference>
<dbReference type="AlphaFoldDB" id="A0A1R1QTQ1"/>
<keyword evidence="1" id="KW-0233">DNA recombination</keyword>
<dbReference type="PROSITE" id="PS51898">
    <property type="entry name" value="TYR_RECOMBINASE"/>
    <property type="match status" value="1"/>
</dbReference>
<accession>A0A1R1QTQ1</accession>
<dbReference type="Proteomes" id="UP000187367">
    <property type="component" value="Unassembled WGS sequence"/>
</dbReference>
<keyword evidence="4" id="KW-1185">Reference proteome</keyword>
<dbReference type="SUPFAM" id="SSF56349">
    <property type="entry name" value="DNA breaking-rejoining enzymes"/>
    <property type="match status" value="1"/>
</dbReference>
<accession>A0A1R1RZJ3</accession>
<evidence type="ECO:0000259" key="2">
    <source>
        <dbReference type="PROSITE" id="PS51898"/>
    </source>
</evidence>
<dbReference type="EMBL" id="MTJL01000008">
    <property type="protein sequence ID" value="OMI08032.1"/>
    <property type="molecule type" value="Genomic_DNA"/>
</dbReference>
<sequence length="142" mass="16146">MQSTKTKSGNRNTAITKEDIEELKAYKIKNQEQLLKVGMNLTGNHFVISAFGGELVNPYTIHKQFLYDIKPAGVKRIRFHDLRHTHATIMLEIGENSKVVSERLGHANTSITLDKYSHVTKNLQKSSAENYSKALRTDQFDN</sequence>
<dbReference type="GO" id="GO:0015074">
    <property type="term" value="P:DNA integration"/>
    <property type="evidence" value="ECO:0007669"/>
    <property type="project" value="InterPro"/>
</dbReference>
<protein>
    <recommendedName>
        <fullName evidence="2">Tyr recombinase domain-containing protein</fullName>
    </recommendedName>
</protein>
<feature type="domain" description="Tyr recombinase" evidence="2">
    <location>
        <begin position="1"/>
        <end position="129"/>
    </location>
</feature>
<dbReference type="Gene3D" id="1.10.443.10">
    <property type="entry name" value="Intergrase catalytic core"/>
    <property type="match status" value="1"/>
</dbReference>
<dbReference type="RefSeq" id="WP_076760598.1">
    <property type="nucleotide sequence ID" value="NZ_JARMMH010000004.1"/>
</dbReference>
<dbReference type="OrthoDB" id="9803188at2"/>
<dbReference type="GO" id="GO:0003677">
    <property type="term" value="F:DNA binding"/>
    <property type="evidence" value="ECO:0007669"/>
    <property type="project" value="InterPro"/>
</dbReference>
<organism evidence="3 4">
    <name type="scientific">Bacillus swezeyi</name>
    <dbReference type="NCBI Taxonomy" id="1925020"/>
    <lineage>
        <taxon>Bacteria</taxon>
        <taxon>Bacillati</taxon>
        <taxon>Bacillota</taxon>
        <taxon>Bacilli</taxon>
        <taxon>Bacillales</taxon>
        <taxon>Bacillaceae</taxon>
        <taxon>Bacillus</taxon>
    </lineage>
</organism>
<dbReference type="InterPro" id="IPR002104">
    <property type="entry name" value="Integrase_catalytic"/>
</dbReference>
<dbReference type="InterPro" id="IPR011010">
    <property type="entry name" value="DNA_brk_join_enz"/>
</dbReference>
<reference evidence="3 4" key="1">
    <citation type="submission" date="2017-01" db="EMBL/GenBank/DDBJ databases">
        <title>Bacillus phylogenomics.</title>
        <authorList>
            <person name="Dunlap C."/>
        </authorList>
    </citation>
    <scope>NUCLEOTIDE SEQUENCE [LARGE SCALE GENOMIC DNA]</scope>
    <source>
        <strain evidence="3 4">NRRL B-41282</strain>
    </source>
</reference>
<evidence type="ECO:0000313" key="3">
    <source>
        <dbReference type="EMBL" id="OMI08032.1"/>
    </source>
</evidence>
<dbReference type="GO" id="GO:0006310">
    <property type="term" value="P:DNA recombination"/>
    <property type="evidence" value="ECO:0007669"/>
    <property type="project" value="UniProtKB-KW"/>
</dbReference>
<name>A0A1R1QTQ1_9BACI</name>